<dbReference type="Proteomes" id="UP000784294">
    <property type="component" value="Unassembled WGS sequence"/>
</dbReference>
<accession>A0A3S5A603</accession>
<dbReference type="AlphaFoldDB" id="A0A3S5A603"/>
<protein>
    <submittedName>
        <fullName evidence="1">Uncharacterized protein</fullName>
    </submittedName>
</protein>
<comment type="caution">
    <text evidence="1">The sequence shown here is derived from an EMBL/GenBank/DDBJ whole genome shotgun (WGS) entry which is preliminary data.</text>
</comment>
<evidence type="ECO:0000313" key="1">
    <source>
        <dbReference type="EMBL" id="VEL15901.1"/>
    </source>
</evidence>
<dbReference type="EMBL" id="CAAALY010026341">
    <property type="protein sequence ID" value="VEL15901.1"/>
    <property type="molecule type" value="Genomic_DNA"/>
</dbReference>
<name>A0A3S5A603_9PLAT</name>
<gene>
    <name evidence="1" type="ORF">PXEA_LOCUS9341</name>
</gene>
<proteinExistence type="predicted"/>
<reference evidence="1" key="1">
    <citation type="submission" date="2018-11" db="EMBL/GenBank/DDBJ databases">
        <authorList>
            <consortium name="Pathogen Informatics"/>
        </authorList>
    </citation>
    <scope>NUCLEOTIDE SEQUENCE</scope>
</reference>
<organism evidence="1 2">
    <name type="scientific">Protopolystoma xenopodis</name>
    <dbReference type="NCBI Taxonomy" id="117903"/>
    <lineage>
        <taxon>Eukaryota</taxon>
        <taxon>Metazoa</taxon>
        <taxon>Spiralia</taxon>
        <taxon>Lophotrochozoa</taxon>
        <taxon>Platyhelminthes</taxon>
        <taxon>Monogenea</taxon>
        <taxon>Polyopisthocotylea</taxon>
        <taxon>Polystomatidea</taxon>
        <taxon>Polystomatidae</taxon>
        <taxon>Protopolystoma</taxon>
    </lineage>
</organism>
<sequence>MNLGQNFWKGYVHAIRTKLLFNGSETMPFSRCSVVELSVWSIKPDVIMLHLPFMQSKRQVFMRIQ</sequence>
<keyword evidence="2" id="KW-1185">Reference proteome</keyword>
<evidence type="ECO:0000313" key="2">
    <source>
        <dbReference type="Proteomes" id="UP000784294"/>
    </source>
</evidence>